<evidence type="ECO:0000256" key="1">
    <source>
        <dbReference type="SAM" id="MobiDB-lite"/>
    </source>
</evidence>
<dbReference type="eggNOG" id="ENOG5033C4H">
    <property type="taxonomic scope" value="Bacteria"/>
</dbReference>
<sequence>MFVLWSLYSSTIINIMRHLIIHLALLSLTACQNNEPQNTTGEVETAVERASSESTADSLGKDKRIDGEQLSQPINEERAISATEQSIKADYQRLEALTQDKSCDSASQCKVVAVGSRACGGPSQYLVYSSKSADPQQVSALANSLAAQESQLNAEKGMMSICQHLTRPAAQCKLKQCVAVQSNVNQETY</sequence>
<dbReference type="PATRIC" id="fig|151081.8.peg.3105"/>
<evidence type="ECO:0000313" key="2">
    <source>
        <dbReference type="EMBL" id="KJY97002.1"/>
    </source>
</evidence>
<gene>
    <name evidence="2" type="ORF">TW72_16205</name>
</gene>
<accession>A0A0F4PJM1</accession>
<dbReference type="EMBL" id="JXXZ01000014">
    <property type="protein sequence ID" value="KJY97002.1"/>
    <property type="molecule type" value="Genomic_DNA"/>
</dbReference>
<protein>
    <submittedName>
        <fullName evidence="2">Uncharacterized protein</fullName>
    </submittedName>
</protein>
<comment type="caution">
    <text evidence="2">The sequence shown here is derived from an EMBL/GenBank/DDBJ whole genome shotgun (WGS) entry which is preliminary data.</text>
</comment>
<dbReference type="AlphaFoldDB" id="A0A0F4PJM1"/>
<dbReference type="Proteomes" id="UP000033664">
    <property type="component" value="Unassembled WGS sequence"/>
</dbReference>
<proteinExistence type="predicted"/>
<evidence type="ECO:0000313" key="3">
    <source>
        <dbReference type="Proteomes" id="UP000033664"/>
    </source>
</evidence>
<keyword evidence="3" id="KW-1185">Reference proteome</keyword>
<reference evidence="2 3" key="1">
    <citation type="journal article" date="2015" name="BMC Genomics">
        <title>Genome mining reveals unlocked bioactive potential of marine Gram-negative bacteria.</title>
        <authorList>
            <person name="Machado H."/>
            <person name="Sonnenschein E.C."/>
            <person name="Melchiorsen J."/>
            <person name="Gram L."/>
        </authorList>
    </citation>
    <scope>NUCLEOTIDE SEQUENCE [LARGE SCALE GENOMIC DNA]</scope>
    <source>
        <strain evidence="2 3">S3137</strain>
    </source>
</reference>
<feature type="region of interest" description="Disordered" evidence="1">
    <location>
        <begin position="37"/>
        <end position="78"/>
    </location>
</feature>
<name>A0A0F4PJM1_9GAMM</name>
<organism evidence="2 3">
    <name type="scientific">Pseudoalteromonas ruthenica</name>
    <dbReference type="NCBI Taxonomy" id="151081"/>
    <lineage>
        <taxon>Bacteria</taxon>
        <taxon>Pseudomonadati</taxon>
        <taxon>Pseudomonadota</taxon>
        <taxon>Gammaproteobacteria</taxon>
        <taxon>Alteromonadales</taxon>
        <taxon>Pseudoalteromonadaceae</taxon>
        <taxon>Pseudoalteromonas</taxon>
    </lineage>
</organism>